<proteinExistence type="predicted"/>
<comment type="caution">
    <text evidence="1">The sequence shown here is derived from an EMBL/GenBank/DDBJ whole genome shotgun (WGS) entry which is preliminary data.</text>
</comment>
<protein>
    <submittedName>
        <fullName evidence="1">Uncharacterized protein</fullName>
    </submittedName>
</protein>
<dbReference type="AlphaFoldDB" id="A0A2R6NP75"/>
<accession>A0A2R6NP75</accession>
<dbReference type="Proteomes" id="UP000186601">
    <property type="component" value="Unassembled WGS sequence"/>
</dbReference>
<keyword evidence="2" id="KW-1185">Reference proteome</keyword>
<evidence type="ECO:0000313" key="1">
    <source>
        <dbReference type="EMBL" id="PSR74253.1"/>
    </source>
</evidence>
<name>A0A2R6NP75_9APHY</name>
<reference evidence="1 2" key="1">
    <citation type="submission" date="2018-02" db="EMBL/GenBank/DDBJ databases">
        <title>Genome sequence of the basidiomycete white-rot fungus Phlebia centrifuga.</title>
        <authorList>
            <person name="Granchi Z."/>
            <person name="Peng M."/>
            <person name="de Vries R.P."/>
            <person name="Hilden K."/>
            <person name="Makela M.R."/>
            <person name="Grigoriev I."/>
            <person name="Riley R."/>
        </authorList>
    </citation>
    <scope>NUCLEOTIDE SEQUENCE [LARGE SCALE GENOMIC DNA]</scope>
    <source>
        <strain evidence="1 2">FBCC195</strain>
    </source>
</reference>
<evidence type="ECO:0000313" key="2">
    <source>
        <dbReference type="Proteomes" id="UP000186601"/>
    </source>
</evidence>
<dbReference type="EMBL" id="MLYV02001008">
    <property type="protein sequence ID" value="PSR74253.1"/>
    <property type="molecule type" value="Genomic_DNA"/>
</dbReference>
<gene>
    <name evidence="1" type="ORF">PHLCEN_2v9997</name>
</gene>
<organism evidence="1 2">
    <name type="scientific">Hermanssonia centrifuga</name>
    <dbReference type="NCBI Taxonomy" id="98765"/>
    <lineage>
        <taxon>Eukaryota</taxon>
        <taxon>Fungi</taxon>
        <taxon>Dikarya</taxon>
        <taxon>Basidiomycota</taxon>
        <taxon>Agaricomycotina</taxon>
        <taxon>Agaricomycetes</taxon>
        <taxon>Polyporales</taxon>
        <taxon>Meruliaceae</taxon>
        <taxon>Hermanssonia</taxon>
    </lineage>
</organism>
<sequence length="50" mass="5585">MSLSDGTICMTYKGVWLALSLALIYWEDSAEEQQPNLTKTTTYIGATCHE</sequence>